<accession>A0A164LA77</accession>
<comment type="caution">
    <text evidence="1">The sequence shown here is derived from an EMBL/GenBank/DDBJ whole genome shotgun (WGS) entry which is preliminary data.</text>
</comment>
<proteinExistence type="predicted"/>
<dbReference type="AlphaFoldDB" id="A0A164LA77"/>
<sequence length="131" mass="14645">MLQVNLNFEKVIKDWDPVNGAGDESQLGDAVYLNTTEVINSVDEINNVLSKHLKNNALPTENLGISREGKITFDVIESDSSAILSEEEIKVGFANKQKMFMCEYEVGIDVMVVRTMSTPELKNLFPDAEVY</sequence>
<evidence type="ECO:0000313" key="1">
    <source>
        <dbReference type="EMBL" id="KZD55594.1"/>
    </source>
</evidence>
<dbReference type="RefSeq" id="WP_063262853.1">
    <property type="nucleotide sequence ID" value="NZ_LJKE01000104.1"/>
</dbReference>
<gene>
    <name evidence="1" type="ORF">B4088_5339</name>
</gene>
<evidence type="ECO:0000313" key="2">
    <source>
        <dbReference type="Proteomes" id="UP000076482"/>
    </source>
</evidence>
<name>A0A164LA77_BACCE</name>
<organism evidence="1 2">
    <name type="scientific">Bacillus cereus</name>
    <dbReference type="NCBI Taxonomy" id="1396"/>
    <lineage>
        <taxon>Bacteria</taxon>
        <taxon>Bacillati</taxon>
        <taxon>Bacillota</taxon>
        <taxon>Bacilli</taxon>
        <taxon>Bacillales</taxon>
        <taxon>Bacillaceae</taxon>
        <taxon>Bacillus</taxon>
        <taxon>Bacillus cereus group</taxon>
    </lineage>
</organism>
<reference evidence="1 2" key="1">
    <citation type="submission" date="2015-09" db="EMBL/GenBank/DDBJ databases">
        <title>Bacillus cereus food isolates.</title>
        <authorList>
            <person name="Boekhorst J."/>
        </authorList>
    </citation>
    <scope>NUCLEOTIDE SEQUENCE [LARGE SCALE GENOMIC DNA]</scope>
    <source>
        <strain evidence="1 2">B4088</strain>
    </source>
</reference>
<dbReference type="PATRIC" id="fig|1396.535.peg.5891"/>
<dbReference type="EMBL" id="LJKE01000104">
    <property type="protein sequence ID" value="KZD55594.1"/>
    <property type="molecule type" value="Genomic_DNA"/>
</dbReference>
<protein>
    <submittedName>
        <fullName evidence="1">Uncharacterized protein</fullName>
    </submittedName>
</protein>
<dbReference type="Proteomes" id="UP000076482">
    <property type="component" value="Unassembled WGS sequence"/>
</dbReference>